<feature type="region of interest" description="Disordered" evidence="1">
    <location>
        <begin position="267"/>
        <end position="299"/>
    </location>
</feature>
<feature type="compositionally biased region" description="Gly residues" evidence="1">
    <location>
        <begin position="468"/>
        <end position="483"/>
    </location>
</feature>
<sequence length="511" mass="53515">MKGPPQQRRCVSFRLRDSPALHNAQLSSPSMNASGGALRSGSCSELALPAGLDDGRVESPTLPRAASIPNSAYATRTQSTTRVVHDGSPFRTSQRVSFDSAQLNFASAALVPTSLAVGYKRRSYSTNGTEAMERAAAAAIGDTTAATKAGAVRTLSSRRMEVYRRSSGNGVGCDSRGGGALPYLLSDCGKTAAAPATSPSLELPSLQFDQGGRFSVGHEHAPPLSAASSRNLLSTVKDGLQPPPIPKLRCLQPPRLSEPLEESCCCGSGDTGDSSTGGINCDCEPTEDEEEEDEEEEGDLEADFAATAISLSPRASQPRVIVGQMRPTWQRQLQQEQCVLPGSVESSSSPRSNCEAAVALGALRAMSNSLTYMRPQLDEHSPPSPLLPQQEEQQQQQPIDDVRRPHAAGCFSGPPGHVRAKSLSVLRLKGIPEEDGPAGLPAPRWSTGQCLELGGGLQRLPSLNSPNGPGGSGPGGNASGGSGSSRFSGRVAQELSNNVVQVQRACGRVDR</sequence>
<feature type="region of interest" description="Disordered" evidence="1">
    <location>
        <begin position="21"/>
        <end position="41"/>
    </location>
</feature>
<evidence type="ECO:0000313" key="3">
    <source>
        <dbReference type="Proteomes" id="UP000001058"/>
    </source>
</evidence>
<dbReference type="Proteomes" id="UP000001058">
    <property type="component" value="Unassembled WGS sequence"/>
</dbReference>
<gene>
    <name evidence="2" type="ORF">VOLCADRAFT_98275</name>
</gene>
<dbReference type="InParanoid" id="D8UF15"/>
<feature type="region of interest" description="Disordered" evidence="1">
    <location>
        <begin position="455"/>
        <end position="492"/>
    </location>
</feature>
<dbReference type="KEGG" id="vcn:VOLCADRAFT_98275"/>
<dbReference type="OrthoDB" id="10689468at2759"/>
<keyword evidence="3" id="KW-1185">Reference proteome</keyword>
<dbReference type="RefSeq" id="XP_002957194.1">
    <property type="nucleotide sequence ID" value="XM_002957148.1"/>
</dbReference>
<name>D8UF15_VOLCA</name>
<feature type="compositionally biased region" description="Low complexity" evidence="1">
    <location>
        <begin position="387"/>
        <end position="398"/>
    </location>
</feature>
<dbReference type="AlphaFoldDB" id="D8UF15"/>
<dbReference type="EMBL" id="GL378391">
    <property type="protein sequence ID" value="EFJ41692.1"/>
    <property type="molecule type" value="Genomic_DNA"/>
</dbReference>
<evidence type="ECO:0000256" key="1">
    <source>
        <dbReference type="SAM" id="MobiDB-lite"/>
    </source>
</evidence>
<evidence type="ECO:0000313" key="2">
    <source>
        <dbReference type="EMBL" id="EFJ41692.1"/>
    </source>
</evidence>
<proteinExistence type="predicted"/>
<organism evidence="3">
    <name type="scientific">Volvox carteri f. nagariensis</name>
    <dbReference type="NCBI Taxonomy" id="3068"/>
    <lineage>
        <taxon>Eukaryota</taxon>
        <taxon>Viridiplantae</taxon>
        <taxon>Chlorophyta</taxon>
        <taxon>core chlorophytes</taxon>
        <taxon>Chlorophyceae</taxon>
        <taxon>CS clade</taxon>
        <taxon>Chlamydomonadales</taxon>
        <taxon>Volvocaceae</taxon>
        <taxon>Volvox</taxon>
    </lineage>
</organism>
<dbReference type="GeneID" id="9626644"/>
<feature type="compositionally biased region" description="Acidic residues" evidence="1">
    <location>
        <begin position="284"/>
        <end position="299"/>
    </location>
</feature>
<accession>D8UF15</accession>
<reference evidence="2 3" key="1">
    <citation type="journal article" date="2010" name="Science">
        <title>Genomic analysis of organismal complexity in the multicellular green alga Volvox carteri.</title>
        <authorList>
            <person name="Prochnik S.E."/>
            <person name="Umen J."/>
            <person name="Nedelcu A.M."/>
            <person name="Hallmann A."/>
            <person name="Miller S.M."/>
            <person name="Nishii I."/>
            <person name="Ferris P."/>
            <person name="Kuo A."/>
            <person name="Mitros T."/>
            <person name="Fritz-Laylin L.K."/>
            <person name="Hellsten U."/>
            <person name="Chapman J."/>
            <person name="Simakov O."/>
            <person name="Rensing S.A."/>
            <person name="Terry A."/>
            <person name="Pangilinan J."/>
            <person name="Kapitonov V."/>
            <person name="Jurka J."/>
            <person name="Salamov A."/>
            <person name="Shapiro H."/>
            <person name="Schmutz J."/>
            <person name="Grimwood J."/>
            <person name="Lindquist E."/>
            <person name="Lucas S."/>
            <person name="Grigoriev I.V."/>
            <person name="Schmitt R."/>
            <person name="Kirk D."/>
            <person name="Rokhsar D.S."/>
        </authorList>
    </citation>
    <scope>NUCLEOTIDE SEQUENCE [LARGE SCALE GENOMIC DNA]</scope>
    <source>
        <strain evidence="3">f. Nagariensis / Eve</strain>
    </source>
</reference>
<feature type="region of interest" description="Disordered" evidence="1">
    <location>
        <begin position="375"/>
        <end position="416"/>
    </location>
</feature>
<feature type="compositionally biased region" description="Polar residues" evidence="1">
    <location>
        <begin position="24"/>
        <end position="33"/>
    </location>
</feature>
<protein>
    <submittedName>
        <fullName evidence="2">Uncharacterized protein</fullName>
    </submittedName>
</protein>